<evidence type="ECO:0000256" key="4">
    <source>
        <dbReference type="ARBA" id="ARBA00023125"/>
    </source>
</evidence>
<protein>
    <submittedName>
        <fullName evidence="7">RNA polymerase sigma factor CnrH</fullName>
    </submittedName>
</protein>
<sequence>MEPETRESLIARLPDHTDRAAWYEFVELYEPLIYGIGRRHGMQPADAGDLVQDVLVAVANSIEKFEPDSQRGRFRSWLFRVARNQSLLRLRKLKHHVAGTGDSEVGRMLSNHANNDPAETEFDAAFRRRAFRWAARRVRENVNPKTWEAFSRTAIGGESTQQVAKELNIEVGAVYLSRSRVMAKLKRAVENVSEEISIAVADQSETHHA</sequence>
<name>A0A517P3D8_9BACT</name>
<dbReference type="InterPro" id="IPR013325">
    <property type="entry name" value="RNA_pol_sigma_r2"/>
</dbReference>
<dbReference type="EMBL" id="CP036526">
    <property type="protein sequence ID" value="QDT13894.1"/>
    <property type="molecule type" value="Genomic_DNA"/>
</dbReference>
<keyword evidence="2" id="KW-0805">Transcription regulation</keyword>
<dbReference type="Pfam" id="PF04542">
    <property type="entry name" value="Sigma70_r2"/>
    <property type="match status" value="1"/>
</dbReference>
<dbReference type="SUPFAM" id="SSF88946">
    <property type="entry name" value="Sigma2 domain of RNA polymerase sigma factors"/>
    <property type="match status" value="1"/>
</dbReference>
<evidence type="ECO:0000313" key="7">
    <source>
        <dbReference type="EMBL" id="QDT13894.1"/>
    </source>
</evidence>
<evidence type="ECO:0000256" key="2">
    <source>
        <dbReference type="ARBA" id="ARBA00023015"/>
    </source>
</evidence>
<dbReference type="SUPFAM" id="SSF88659">
    <property type="entry name" value="Sigma3 and sigma4 domains of RNA polymerase sigma factors"/>
    <property type="match status" value="1"/>
</dbReference>
<dbReference type="NCBIfam" id="TIGR02937">
    <property type="entry name" value="sigma70-ECF"/>
    <property type="match status" value="1"/>
</dbReference>
<evidence type="ECO:0000256" key="5">
    <source>
        <dbReference type="ARBA" id="ARBA00023163"/>
    </source>
</evidence>
<dbReference type="Proteomes" id="UP000319817">
    <property type="component" value="Chromosome"/>
</dbReference>
<keyword evidence="4" id="KW-0238">DNA-binding</keyword>
<organism evidence="7 8">
    <name type="scientific">Stieleria marina</name>
    <dbReference type="NCBI Taxonomy" id="1930275"/>
    <lineage>
        <taxon>Bacteria</taxon>
        <taxon>Pseudomonadati</taxon>
        <taxon>Planctomycetota</taxon>
        <taxon>Planctomycetia</taxon>
        <taxon>Pirellulales</taxon>
        <taxon>Pirellulaceae</taxon>
        <taxon>Stieleria</taxon>
    </lineage>
</organism>
<dbReference type="GO" id="GO:0006352">
    <property type="term" value="P:DNA-templated transcription initiation"/>
    <property type="evidence" value="ECO:0007669"/>
    <property type="project" value="InterPro"/>
</dbReference>
<keyword evidence="8" id="KW-1185">Reference proteome</keyword>
<keyword evidence="3" id="KW-0731">Sigma factor</keyword>
<dbReference type="InterPro" id="IPR036388">
    <property type="entry name" value="WH-like_DNA-bd_sf"/>
</dbReference>
<dbReference type="InterPro" id="IPR014284">
    <property type="entry name" value="RNA_pol_sigma-70_dom"/>
</dbReference>
<dbReference type="Gene3D" id="1.10.10.10">
    <property type="entry name" value="Winged helix-like DNA-binding domain superfamily/Winged helix DNA-binding domain"/>
    <property type="match status" value="1"/>
</dbReference>
<dbReference type="Gene3D" id="1.10.1740.10">
    <property type="match status" value="1"/>
</dbReference>
<feature type="domain" description="RNA polymerase sigma-70 region 2" evidence="6">
    <location>
        <begin position="26"/>
        <end position="94"/>
    </location>
</feature>
<evidence type="ECO:0000256" key="3">
    <source>
        <dbReference type="ARBA" id="ARBA00023082"/>
    </source>
</evidence>
<gene>
    <name evidence="7" type="primary">cnrH_4</name>
    <name evidence="7" type="ORF">K239x_59140</name>
</gene>
<evidence type="ECO:0000256" key="1">
    <source>
        <dbReference type="ARBA" id="ARBA00010641"/>
    </source>
</evidence>
<evidence type="ECO:0000313" key="8">
    <source>
        <dbReference type="Proteomes" id="UP000319817"/>
    </source>
</evidence>
<dbReference type="PANTHER" id="PTHR43133">
    <property type="entry name" value="RNA POLYMERASE ECF-TYPE SIGMA FACTO"/>
    <property type="match status" value="1"/>
</dbReference>
<evidence type="ECO:0000259" key="6">
    <source>
        <dbReference type="Pfam" id="PF04542"/>
    </source>
</evidence>
<dbReference type="InterPro" id="IPR039425">
    <property type="entry name" value="RNA_pol_sigma-70-like"/>
</dbReference>
<dbReference type="GO" id="GO:0016987">
    <property type="term" value="F:sigma factor activity"/>
    <property type="evidence" value="ECO:0007669"/>
    <property type="project" value="UniProtKB-KW"/>
</dbReference>
<dbReference type="InterPro" id="IPR013324">
    <property type="entry name" value="RNA_pol_sigma_r3/r4-like"/>
</dbReference>
<keyword evidence="5" id="KW-0804">Transcription</keyword>
<reference evidence="7 8" key="1">
    <citation type="submission" date="2019-02" db="EMBL/GenBank/DDBJ databases">
        <title>Deep-cultivation of Planctomycetes and their phenomic and genomic characterization uncovers novel biology.</title>
        <authorList>
            <person name="Wiegand S."/>
            <person name="Jogler M."/>
            <person name="Boedeker C."/>
            <person name="Pinto D."/>
            <person name="Vollmers J."/>
            <person name="Rivas-Marin E."/>
            <person name="Kohn T."/>
            <person name="Peeters S.H."/>
            <person name="Heuer A."/>
            <person name="Rast P."/>
            <person name="Oberbeckmann S."/>
            <person name="Bunk B."/>
            <person name="Jeske O."/>
            <person name="Meyerdierks A."/>
            <person name="Storesund J.E."/>
            <person name="Kallscheuer N."/>
            <person name="Luecker S."/>
            <person name="Lage O.M."/>
            <person name="Pohl T."/>
            <person name="Merkel B.J."/>
            <person name="Hornburger P."/>
            <person name="Mueller R.-W."/>
            <person name="Bruemmer F."/>
            <person name="Labrenz M."/>
            <person name="Spormann A.M."/>
            <person name="Op den Camp H."/>
            <person name="Overmann J."/>
            <person name="Amann R."/>
            <person name="Jetten M.S.M."/>
            <person name="Mascher T."/>
            <person name="Medema M.H."/>
            <person name="Devos D.P."/>
            <person name="Kaster A.-K."/>
            <person name="Ovreas L."/>
            <person name="Rohde M."/>
            <person name="Galperin M.Y."/>
            <person name="Jogler C."/>
        </authorList>
    </citation>
    <scope>NUCLEOTIDE SEQUENCE [LARGE SCALE GENOMIC DNA]</scope>
    <source>
        <strain evidence="7 8">K23_9</strain>
    </source>
</reference>
<comment type="similarity">
    <text evidence="1">Belongs to the sigma-70 factor family. ECF subfamily.</text>
</comment>
<dbReference type="InterPro" id="IPR007627">
    <property type="entry name" value="RNA_pol_sigma70_r2"/>
</dbReference>
<dbReference type="AlphaFoldDB" id="A0A517P3D8"/>
<accession>A0A517P3D8</accession>
<dbReference type="PANTHER" id="PTHR43133:SF8">
    <property type="entry name" value="RNA POLYMERASE SIGMA FACTOR HI_1459-RELATED"/>
    <property type="match status" value="1"/>
</dbReference>
<dbReference type="GO" id="GO:0003677">
    <property type="term" value="F:DNA binding"/>
    <property type="evidence" value="ECO:0007669"/>
    <property type="project" value="UniProtKB-KW"/>
</dbReference>
<proteinExistence type="inferred from homology"/>